<dbReference type="InterPro" id="IPR051089">
    <property type="entry name" value="prtT"/>
</dbReference>
<sequence>MADFERKHAACRECREKKLKCVPSEEGGDSCHRCTRLGKDCQTPEVKQRKRKARLRGRVEQLESSYSEILSLLKQRPQSETNAVATAPISTPSHASTSQLSQATDATSPLGLTAGHPNAEKNELLQIPSEECHILLNDYRRMTNTNFPYVIIPDTCTAATLVDERPMLAQAIFIATTWRHPARQHALRDKFLSEFSERYFIKSERSLELLQALLVYFGWCHWYTVPVATQVFRLGSLIVALAMELGIHQKPTNVTQHEMIVGQSGGLGQNNEDTSSKFWGYEARRAFLGAFTVSTYGLLLFRRASMLPYSQYLEDCALSLAAYPQHASDTTLIHMIRSLRIAEETTYTFDHGSKERIGELSDEKIQILVKALAKQMEEWRVSLPPGTFAIGRIQRGYYSSGGYIHEVGLYGLLQGQTPSVTRISILYECFNATMKYLSCIMESSLDDMIDWTSLDWRALNYAIMLSTKASIILDSAYVSTEASQRAAWLGKCLDTLCLRAQELNRLKGDKCSYFLKLAHEWANVKTYHQNCIQKSLASTSRPRQSTLQQQSQPSMQVDQQTTSVPYLDNAFDVDPFSELFWAGFGDSEAGIYQM</sequence>
<dbReference type="GO" id="GO:0008270">
    <property type="term" value="F:zinc ion binding"/>
    <property type="evidence" value="ECO:0007669"/>
    <property type="project" value="InterPro"/>
</dbReference>
<evidence type="ECO:0000313" key="9">
    <source>
        <dbReference type="Proteomes" id="UP001172673"/>
    </source>
</evidence>
<dbReference type="SMART" id="SM00066">
    <property type="entry name" value="GAL4"/>
    <property type="match status" value="1"/>
</dbReference>
<gene>
    <name evidence="8" type="ORF">H2200_012096</name>
</gene>
<dbReference type="CDD" id="cd00067">
    <property type="entry name" value="GAL4"/>
    <property type="match status" value="1"/>
</dbReference>
<dbReference type="Proteomes" id="UP001172673">
    <property type="component" value="Unassembled WGS sequence"/>
</dbReference>
<dbReference type="SUPFAM" id="SSF57701">
    <property type="entry name" value="Zn2/Cys6 DNA-binding domain"/>
    <property type="match status" value="1"/>
</dbReference>
<evidence type="ECO:0000256" key="4">
    <source>
        <dbReference type="ARBA" id="ARBA00023163"/>
    </source>
</evidence>
<dbReference type="GO" id="GO:0000981">
    <property type="term" value="F:DNA-binding transcription factor activity, RNA polymerase II-specific"/>
    <property type="evidence" value="ECO:0007669"/>
    <property type="project" value="InterPro"/>
</dbReference>
<evidence type="ECO:0000256" key="3">
    <source>
        <dbReference type="ARBA" id="ARBA00023125"/>
    </source>
</evidence>
<dbReference type="CDD" id="cd12148">
    <property type="entry name" value="fungal_TF_MHR"/>
    <property type="match status" value="1"/>
</dbReference>
<evidence type="ECO:0000256" key="2">
    <source>
        <dbReference type="ARBA" id="ARBA00023015"/>
    </source>
</evidence>
<feature type="domain" description="Zn(2)-C6 fungal-type" evidence="7">
    <location>
        <begin position="10"/>
        <end position="43"/>
    </location>
</feature>
<dbReference type="Gene3D" id="4.10.240.10">
    <property type="entry name" value="Zn(2)-C6 fungal-type DNA-binding domain"/>
    <property type="match status" value="1"/>
</dbReference>
<dbReference type="GO" id="GO:0000976">
    <property type="term" value="F:transcription cis-regulatory region binding"/>
    <property type="evidence" value="ECO:0007669"/>
    <property type="project" value="TreeGrafter"/>
</dbReference>
<dbReference type="AlphaFoldDB" id="A0AA39CCJ8"/>
<protein>
    <recommendedName>
        <fullName evidence="7">Zn(2)-C6 fungal-type domain-containing protein</fullName>
    </recommendedName>
</protein>
<reference evidence="8" key="1">
    <citation type="submission" date="2022-10" db="EMBL/GenBank/DDBJ databases">
        <title>Culturing micro-colonial fungi from biological soil crusts in the Mojave desert and describing Neophaeococcomyces mojavensis, and introducing the new genera and species Taxawa tesnikishii.</title>
        <authorList>
            <person name="Kurbessoian T."/>
            <person name="Stajich J.E."/>
        </authorList>
    </citation>
    <scope>NUCLEOTIDE SEQUENCE</scope>
    <source>
        <strain evidence="8">TK_41</strain>
    </source>
</reference>
<accession>A0AA39CCJ8</accession>
<keyword evidence="9" id="KW-1185">Reference proteome</keyword>
<evidence type="ECO:0000256" key="1">
    <source>
        <dbReference type="ARBA" id="ARBA00004123"/>
    </source>
</evidence>
<dbReference type="PROSITE" id="PS00463">
    <property type="entry name" value="ZN2_CY6_FUNGAL_1"/>
    <property type="match status" value="1"/>
</dbReference>
<dbReference type="InterPro" id="IPR036864">
    <property type="entry name" value="Zn2-C6_fun-type_DNA-bd_sf"/>
</dbReference>
<dbReference type="PANTHER" id="PTHR31845:SF10">
    <property type="entry name" value="ZN(II)2CYS6 TRANSCRIPTION FACTOR (EUROFUNG)"/>
    <property type="match status" value="1"/>
</dbReference>
<dbReference type="PROSITE" id="PS50048">
    <property type="entry name" value="ZN2_CY6_FUNGAL_2"/>
    <property type="match status" value="1"/>
</dbReference>
<evidence type="ECO:0000313" key="8">
    <source>
        <dbReference type="EMBL" id="KAJ9603318.1"/>
    </source>
</evidence>
<evidence type="ECO:0000256" key="5">
    <source>
        <dbReference type="ARBA" id="ARBA00023242"/>
    </source>
</evidence>
<dbReference type="PANTHER" id="PTHR31845">
    <property type="entry name" value="FINGER DOMAIN PROTEIN, PUTATIVE-RELATED"/>
    <property type="match status" value="1"/>
</dbReference>
<proteinExistence type="predicted"/>
<keyword evidence="3" id="KW-0238">DNA-binding</keyword>
<keyword evidence="5" id="KW-0539">Nucleus</keyword>
<keyword evidence="2" id="KW-0805">Transcription regulation</keyword>
<evidence type="ECO:0000256" key="6">
    <source>
        <dbReference type="SAM" id="MobiDB-lite"/>
    </source>
</evidence>
<evidence type="ECO:0000259" key="7">
    <source>
        <dbReference type="PROSITE" id="PS50048"/>
    </source>
</evidence>
<keyword evidence="4" id="KW-0804">Transcription</keyword>
<dbReference type="GO" id="GO:0005634">
    <property type="term" value="C:nucleus"/>
    <property type="evidence" value="ECO:0007669"/>
    <property type="project" value="UniProtKB-SubCell"/>
</dbReference>
<feature type="compositionally biased region" description="Polar residues" evidence="6">
    <location>
        <begin position="81"/>
        <end position="107"/>
    </location>
</feature>
<dbReference type="InterPro" id="IPR001138">
    <property type="entry name" value="Zn2Cys6_DnaBD"/>
</dbReference>
<feature type="region of interest" description="Disordered" evidence="6">
    <location>
        <begin position="81"/>
        <end position="117"/>
    </location>
</feature>
<organism evidence="8 9">
    <name type="scientific">Cladophialophora chaetospira</name>
    <dbReference type="NCBI Taxonomy" id="386627"/>
    <lineage>
        <taxon>Eukaryota</taxon>
        <taxon>Fungi</taxon>
        <taxon>Dikarya</taxon>
        <taxon>Ascomycota</taxon>
        <taxon>Pezizomycotina</taxon>
        <taxon>Eurotiomycetes</taxon>
        <taxon>Chaetothyriomycetidae</taxon>
        <taxon>Chaetothyriales</taxon>
        <taxon>Herpotrichiellaceae</taxon>
        <taxon>Cladophialophora</taxon>
    </lineage>
</organism>
<dbReference type="EMBL" id="JAPDRK010000022">
    <property type="protein sequence ID" value="KAJ9603318.1"/>
    <property type="molecule type" value="Genomic_DNA"/>
</dbReference>
<name>A0AA39CCJ8_9EURO</name>
<comment type="subcellular location">
    <subcellularLocation>
        <location evidence="1">Nucleus</location>
    </subcellularLocation>
</comment>
<comment type="caution">
    <text evidence="8">The sequence shown here is derived from an EMBL/GenBank/DDBJ whole genome shotgun (WGS) entry which is preliminary data.</text>
</comment>